<evidence type="ECO:0000313" key="2">
    <source>
        <dbReference type="EMBL" id="GAA4352879.1"/>
    </source>
</evidence>
<comment type="caution">
    <text evidence="2">The sequence shown here is derived from an EMBL/GenBank/DDBJ whole genome shotgun (WGS) entry which is preliminary data.</text>
</comment>
<evidence type="ECO:0000313" key="3">
    <source>
        <dbReference type="Proteomes" id="UP001501294"/>
    </source>
</evidence>
<dbReference type="EMBL" id="BAABFU010000003">
    <property type="protein sequence ID" value="GAA4352879.1"/>
    <property type="molecule type" value="Genomic_DNA"/>
</dbReference>
<keyword evidence="3" id="KW-1185">Reference proteome</keyword>
<dbReference type="PANTHER" id="PTHR31377">
    <property type="entry name" value="AGMATINE DEIMINASE-RELATED"/>
    <property type="match status" value="1"/>
</dbReference>
<protein>
    <submittedName>
        <fullName evidence="2">Agmatine deiminase family protein</fullName>
    </submittedName>
</protein>
<dbReference type="SUPFAM" id="SSF55909">
    <property type="entry name" value="Pentein"/>
    <property type="match status" value="1"/>
</dbReference>
<dbReference type="InterPro" id="IPR007466">
    <property type="entry name" value="Peptidyl-Arg-deiminase_porph"/>
</dbReference>
<dbReference type="Pfam" id="PF04371">
    <property type="entry name" value="PAD_porph"/>
    <property type="match status" value="1"/>
</dbReference>
<dbReference type="Gene3D" id="3.75.10.10">
    <property type="entry name" value="L-arginine/glycine Amidinotransferase, Chain A"/>
    <property type="match status" value="1"/>
</dbReference>
<accession>A0ABP8I7V0</accession>
<evidence type="ECO:0000256" key="1">
    <source>
        <dbReference type="ARBA" id="ARBA00022801"/>
    </source>
</evidence>
<gene>
    <name evidence="2" type="ORF">GCM10023150_20900</name>
</gene>
<dbReference type="PANTHER" id="PTHR31377:SF0">
    <property type="entry name" value="AGMATINE DEIMINASE-RELATED"/>
    <property type="match status" value="1"/>
</dbReference>
<sequence length="345" mass="38984">MSMQQLTPRRWPAEWEQHKATWMAWPCRKEIWTHGLEKAQRAFAEVANTISEYEPINMIVRAEDAPSAQKLLNSDIEIHFFELDDSWARDISPLWVEEGLVKESVVEENEKEASSPLALKFLFNAWGNKFEPYAHDAKVAEHITQITKSKVEIYDFVLEGGAIHGNGQGTLLTTEECLLNPNRNPDLSKDDIQTLLLSAFGAKDIVWLKKGIFGDVDTDGHIDNIACFVDDKTIISQSTDNRQSENFAIYQDNKAIIKDAGFELIEIPEPESRYVDGERAPLSYINYYIANDLVVLPSFGCKQDQAALSTLKDLYPKRDIKQIDANEILVGGGGIHCITMQQPLI</sequence>
<reference evidence="3" key="1">
    <citation type="journal article" date="2019" name="Int. J. Syst. Evol. Microbiol.">
        <title>The Global Catalogue of Microorganisms (GCM) 10K type strain sequencing project: providing services to taxonomists for standard genome sequencing and annotation.</title>
        <authorList>
            <consortium name="The Broad Institute Genomics Platform"/>
            <consortium name="The Broad Institute Genome Sequencing Center for Infectious Disease"/>
            <person name="Wu L."/>
            <person name="Ma J."/>
        </authorList>
    </citation>
    <scope>NUCLEOTIDE SEQUENCE [LARGE SCALE GENOMIC DNA]</scope>
    <source>
        <strain evidence="3">JCM 17727</strain>
    </source>
</reference>
<name>A0ABP8I7V0_9GAMM</name>
<keyword evidence="1" id="KW-0378">Hydrolase</keyword>
<dbReference type="Proteomes" id="UP001501294">
    <property type="component" value="Unassembled WGS sequence"/>
</dbReference>
<proteinExistence type="predicted"/>
<organism evidence="2 3">
    <name type="scientific">Kangiella taiwanensis</name>
    <dbReference type="NCBI Taxonomy" id="1079179"/>
    <lineage>
        <taxon>Bacteria</taxon>
        <taxon>Pseudomonadati</taxon>
        <taxon>Pseudomonadota</taxon>
        <taxon>Gammaproteobacteria</taxon>
        <taxon>Kangiellales</taxon>
        <taxon>Kangiellaceae</taxon>
        <taxon>Kangiella</taxon>
    </lineage>
</organism>